<comment type="caution">
    <text evidence="6">The sequence shown here is derived from an EMBL/GenBank/DDBJ whole genome shotgun (WGS) entry which is preliminary data.</text>
</comment>
<sequence length="333" mass="36470">MARPARLDRSARPARLDRSARPARPRRSELATPASNEWMFAKAAASDADLVFLDLEDACAPAEREAARGKAAEALRELDWGRTLRAIRMNAIDTRWAYGDVIETVTEAREALDVIIVPKVRRARDVWWVDTLLTQLEETLGLTKRIALEVLIEETEGLENVGEIARASDRLEAIIFGAGDFSASQGARVDTNFDPVVDYPGDMWHYARARVVVAARSAGVDAIDAPFPNFRDPEAYRIASERAAAMGYVGKWAIHPSQVELANTAFAPTQDEIEHARRVVAAYREAEATGRGATSVDGMLVDAAHLRHAETVTRTAELVNRTAELVKGSAVAG</sequence>
<dbReference type="InterPro" id="IPR015813">
    <property type="entry name" value="Pyrv/PenolPyrv_kinase-like_dom"/>
</dbReference>
<dbReference type="InterPro" id="IPR011206">
    <property type="entry name" value="Citrate_lyase_beta/mcl1/mcl2"/>
</dbReference>
<feature type="compositionally biased region" description="Basic and acidic residues" evidence="4">
    <location>
        <begin position="1"/>
        <end position="20"/>
    </location>
</feature>
<organism evidence="6 7">
    <name type="scientific">Pseudonocardia lutea</name>
    <dbReference type="NCBI Taxonomy" id="2172015"/>
    <lineage>
        <taxon>Bacteria</taxon>
        <taxon>Bacillati</taxon>
        <taxon>Actinomycetota</taxon>
        <taxon>Actinomycetes</taxon>
        <taxon>Pseudonocardiales</taxon>
        <taxon>Pseudonocardiaceae</taxon>
        <taxon>Pseudonocardia</taxon>
    </lineage>
</organism>
<dbReference type="Gene3D" id="3.20.20.60">
    <property type="entry name" value="Phosphoenolpyruvate-binding domains"/>
    <property type="match status" value="1"/>
</dbReference>
<dbReference type="InterPro" id="IPR040442">
    <property type="entry name" value="Pyrv_kinase-like_dom_sf"/>
</dbReference>
<accession>A0ABW1I316</accession>
<proteinExistence type="predicted"/>
<evidence type="ECO:0000256" key="3">
    <source>
        <dbReference type="ARBA" id="ARBA00022842"/>
    </source>
</evidence>
<feature type="region of interest" description="Disordered" evidence="4">
    <location>
        <begin position="1"/>
        <end position="31"/>
    </location>
</feature>
<name>A0ABW1I316_9PSEU</name>
<evidence type="ECO:0000259" key="5">
    <source>
        <dbReference type="Pfam" id="PF03328"/>
    </source>
</evidence>
<evidence type="ECO:0000313" key="6">
    <source>
        <dbReference type="EMBL" id="MFC5947800.1"/>
    </source>
</evidence>
<gene>
    <name evidence="6" type="ORF">ACFQH9_05880</name>
</gene>
<keyword evidence="6" id="KW-0456">Lyase</keyword>
<dbReference type="PANTHER" id="PTHR32308:SF10">
    <property type="entry name" value="CITRATE LYASE SUBUNIT BETA"/>
    <property type="match status" value="1"/>
</dbReference>
<dbReference type="Pfam" id="PF03328">
    <property type="entry name" value="HpcH_HpaI"/>
    <property type="match status" value="1"/>
</dbReference>
<dbReference type="InterPro" id="IPR005000">
    <property type="entry name" value="Aldolase/citrate-lyase_domain"/>
</dbReference>
<evidence type="ECO:0000256" key="2">
    <source>
        <dbReference type="ARBA" id="ARBA00022723"/>
    </source>
</evidence>
<protein>
    <submittedName>
        <fullName evidence="6">HpcH/HpaI aldolase/citrate lyase family protein</fullName>
    </submittedName>
</protein>
<dbReference type="Proteomes" id="UP001596119">
    <property type="component" value="Unassembled WGS sequence"/>
</dbReference>
<reference evidence="7" key="1">
    <citation type="journal article" date="2019" name="Int. J. Syst. Evol. Microbiol.">
        <title>The Global Catalogue of Microorganisms (GCM) 10K type strain sequencing project: providing services to taxonomists for standard genome sequencing and annotation.</title>
        <authorList>
            <consortium name="The Broad Institute Genomics Platform"/>
            <consortium name="The Broad Institute Genome Sequencing Center for Infectious Disease"/>
            <person name="Wu L."/>
            <person name="Ma J."/>
        </authorList>
    </citation>
    <scope>NUCLEOTIDE SEQUENCE [LARGE SCALE GENOMIC DNA]</scope>
    <source>
        <strain evidence="7">CGMCC 4.7397</strain>
    </source>
</reference>
<dbReference type="EMBL" id="JBHSQK010000010">
    <property type="protein sequence ID" value="MFC5947800.1"/>
    <property type="molecule type" value="Genomic_DNA"/>
</dbReference>
<feature type="domain" description="HpcH/HpaI aldolase/citrate lyase" evidence="5">
    <location>
        <begin position="32"/>
        <end position="256"/>
    </location>
</feature>
<dbReference type="PIRSF" id="PIRSF015582">
    <property type="entry name" value="Cit_lyase_B"/>
    <property type="match status" value="1"/>
</dbReference>
<dbReference type="SUPFAM" id="SSF51621">
    <property type="entry name" value="Phosphoenolpyruvate/pyruvate domain"/>
    <property type="match status" value="1"/>
</dbReference>
<keyword evidence="2" id="KW-0479">Metal-binding</keyword>
<keyword evidence="7" id="KW-1185">Reference proteome</keyword>
<dbReference type="GO" id="GO:0016829">
    <property type="term" value="F:lyase activity"/>
    <property type="evidence" value="ECO:0007669"/>
    <property type="project" value="UniProtKB-KW"/>
</dbReference>
<dbReference type="PANTHER" id="PTHR32308">
    <property type="entry name" value="LYASE BETA SUBUNIT, PUTATIVE (AFU_ORTHOLOGUE AFUA_4G13030)-RELATED"/>
    <property type="match status" value="1"/>
</dbReference>
<dbReference type="RefSeq" id="WP_379564862.1">
    <property type="nucleotide sequence ID" value="NZ_JBHSQK010000010.1"/>
</dbReference>
<evidence type="ECO:0000256" key="1">
    <source>
        <dbReference type="ARBA" id="ARBA00001946"/>
    </source>
</evidence>
<evidence type="ECO:0000313" key="7">
    <source>
        <dbReference type="Proteomes" id="UP001596119"/>
    </source>
</evidence>
<evidence type="ECO:0000256" key="4">
    <source>
        <dbReference type="SAM" id="MobiDB-lite"/>
    </source>
</evidence>
<comment type="cofactor">
    <cofactor evidence="1">
        <name>Mg(2+)</name>
        <dbReference type="ChEBI" id="CHEBI:18420"/>
    </cofactor>
</comment>
<keyword evidence="3" id="KW-0460">Magnesium</keyword>